<feature type="compositionally biased region" description="Basic and acidic residues" evidence="1">
    <location>
        <begin position="57"/>
        <end position="68"/>
    </location>
</feature>
<name>A0ABR3M1M1_9TELE</name>
<comment type="caution">
    <text evidence="2">The sequence shown here is derived from an EMBL/GenBank/DDBJ whole genome shotgun (WGS) entry which is preliminary data.</text>
</comment>
<dbReference type="Proteomes" id="UP001558613">
    <property type="component" value="Unassembled WGS sequence"/>
</dbReference>
<evidence type="ECO:0000256" key="1">
    <source>
        <dbReference type="SAM" id="MobiDB-lite"/>
    </source>
</evidence>
<feature type="compositionally biased region" description="Polar residues" evidence="1">
    <location>
        <begin position="44"/>
        <end position="56"/>
    </location>
</feature>
<dbReference type="EMBL" id="JAYMGO010000016">
    <property type="protein sequence ID" value="KAL1259026.1"/>
    <property type="molecule type" value="Genomic_DNA"/>
</dbReference>
<gene>
    <name evidence="2" type="ORF">QQF64_009603</name>
</gene>
<sequence>MQGRLSGQRRVRRMQDHRSTEDEDSSTRTRPAIMNRAPRDETGTSKTEQNDVQQRGTGEHTKTEDLTKRGLLARLK</sequence>
<evidence type="ECO:0000313" key="2">
    <source>
        <dbReference type="EMBL" id="KAL1259026.1"/>
    </source>
</evidence>
<protein>
    <submittedName>
        <fullName evidence="2">Uncharacterized protein</fullName>
    </submittedName>
</protein>
<proteinExistence type="predicted"/>
<keyword evidence="3" id="KW-1185">Reference proteome</keyword>
<evidence type="ECO:0000313" key="3">
    <source>
        <dbReference type="Proteomes" id="UP001558613"/>
    </source>
</evidence>
<feature type="region of interest" description="Disordered" evidence="1">
    <location>
        <begin position="1"/>
        <end position="76"/>
    </location>
</feature>
<reference evidence="2 3" key="1">
    <citation type="submission" date="2023-09" db="EMBL/GenBank/DDBJ databases">
        <authorList>
            <person name="Wang M."/>
        </authorList>
    </citation>
    <scope>NUCLEOTIDE SEQUENCE [LARGE SCALE GENOMIC DNA]</scope>
    <source>
        <strain evidence="2">GT-2023</strain>
        <tissue evidence="2">Liver</tissue>
    </source>
</reference>
<organism evidence="2 3">
    <name type="scientific">Cirrhinus molitorella</name>
    <name type="common">mud carp</name>
    <dbReference type="NCBI Taxonomy" id="172907"/>
    <lineage>
        <taxon>Eukaryota</taxon>
        <taxon>Metazoa</taxon>
        <taxon>Chordata</taxon>
        <taxon>Craniata</taxon>
        <taxon>Vertebrata</taxon>
        <taxon>Euteleostomi</taxon>
        <taxon>Actinopterygii</taxon>
        <taxon>Neopterygii</taxon>
        <taxon>Teleostei</taxon>
        <taxon>Ostariophysi</taxon>
        <taxon>Cypriniformes</taxon>
        <taxon>Cyprinidae</taxon>
        <taxon>Labeoninae</taxon>
        <taxon>Labeonini</taxon>
        <taxon>Cirrhinus</taxon>
    </lineage>
</organism>
<accession>A0ABR3M1M1</accession>